<dbReference type="AlphaFoldDB" id="A0A2N5Y4J6"/>
<evidence type="ECO:0000256" key="3">
    <source>
        <dbReference type="ARBA" id="ARBA00023004"/>
    </source>
</evidence>
<evidence type="ECO:0000256" key="1">
    <source>
        <dbReference type="ARBA" id="ARBA00022714"/>
    </source>
</evidence>
<feature type="domain" description="Iron-binding zinc finger CDGSH type" evidence="5">
    <location>
        <begin position="47"/>
        <end position="77"/>
    </location>
</feature>
<evidence type="ECO:0000259" key="5">
    <source>
        <dbReference type="SMART" id="SM00704"/>
    </source>
</evidence>
<evidence type="ECO:0000313" key="6">
    <source>
        <dbReference type="EMBL" id="PLW83309.1"/>
    </source>
</evidence>
<keyword evidence="1" id="KW-0001">2Fe-2S</keyword>
<dbReference type="PANTHER" id="PTHR46491">
    <property type="entry name" value="CDGSH IRON SULFUR DOMAIN PROTEIN HOMOLOG"/>
    <property type="match status" value="1"/>
</dbReference>
<proteinExistence type="predicted"/>
<accession>A0A2N5Y4J6</accession>
<reference evidence="7" key="1">
    <citation type="submission" date="2017-11" db="EMBL/GenBank/DDBJ databases">
        <title>The draft genome sequence of Chromatocurvus sp. F02.</title>
        <authorList>
            <person name="Du Z.-J."/>
            <person name="Chang Y.-Q."/>
        </authorList>
    </citation>
    <scope>NUCLEOTIDE SEQUENCE [LARGE SCALE GENOMIC DNA]</scope>
    <source>
        <strain evidence="7">F02</strain>
    </source>
</reference>
<evidence type="ECO:0000256" key="2">
    <source>
        <dbReference type="ARBA" id="ARBA00022723"/>
    </source>
</evidence>
<dbReference type="PANTHER" id="PTHR46491:SF3">
    <property type="entry name" value="CDGSH IRON-SULFUR DOMAIN-CONTAINING PROTEIN 3, MITOCHONDRIAL"/>
    <property type="match status" value="1"/>
</dbReference>
<dbReference type="Proteomes" id="UP000234845">
    <property type="component" value="Unassembled WGS sequence"/>
</dbReference>
<name>A0A2N5Y4J6_9GAMM</name>
<dbReference type="InterPro" id="IPR018967">
    <property type="entry name" value="FeS-contain_CDGSH-typ"/>
</dbReference>
<gene>
    <name evidence="6" type="ORF">CWI75_07880</name>
</gene>
<dbReference type="EMBL" id="PKLZ01000003">
    <property type="protein sequence ID" value="PLW83309.1"/>
    <property type="molecule type" value="Genomic_DNA"/>
</dbReference>
<keyword evidence="7" id="KW-1185">Reference proteome</keyword>
<dbReference type="GO" id="GO:0005737">
    <property type="term" value="C:cytoplasm"/>
    <property type="evidence" value="ECO:0007669"/>
    <property type="project" value="UniProtKB-ARBA"/>
</dbReference>
<protein>
    <submittedName>
        <fullName evidence="6">Glutamate synthase</fullName>
    </submittedName>
</protein>
<evidence type="ECO:0000313" key="7">
    <source>
        <dbReference type="Proteomes" id="UP000234845"/>
    </source>
</evidence>
<keyword evidence="2" id="KW-0479">Metal-binding</keyword>
<dbReference type="InterPro" id="IPR052950">
    <property type="entry name" value="CISD"/>
</dbReference>
<dbReference type="Gene3D" id="3.40.5.90">
    <property type="entry name" value="CDGSH iron-sulfur domain, mitoNEET-type"/>
    <property type="match status" value="2"/>
</dbReference>
<dbReference type="Pfam" id="PF09360">
    <property type="entry name" value="zf-CDGSH"/>
    <property type="match status" value="1"/>
</dbReference>
<dbReference type="GO" id="GO:0046872">
    <property type="term" value="F:metal ion binding"/>
    <property type="evidence" value="ECO:0007669"/>
    <property type="project" value="UniProtKB-KW"/>
</dbReference>
<comment type="caution">
    <text evidence="6">The sequence shown here is derived from an EMBL/GenBank/DDBJ whole genome shotgun (WGS) entry which is preliminary data.</text>
</comment>
<dbReference type="RefSeq" id="WP_101520909.1">
    <property type="nucleotide sequence ID" value="NZ_PKLZ01000003.1"/>
</dbReference>
<sequence length="78" mass="8536">MTQAIRAGERPIQVEVEAGKTYFWCSCGRSTRQPFCDGAHKDTGFTPLKYIAEESGTVFFCACKQTNAAPRCDGSHNG</sequence>
<organism evidence="6 7">
    <name type="scientific">Kineobactrum sediminis</name>
    <dbReference type="NCBI Taxonomy" id="1905677"/>
    <lineage>
        <taxon>Bacteria</taxon>
        <taxon>Pseudomonadati</taxon>
        <taxon>Pseudomonadota</taxon>
        <taxon>Gammaproteobacteria</taxon>
        <taxon>Cellvibrionales</taxon>
        <taxon>Halieaceae</taxon>
        <taxon>Kineobactrum</taxon>
    </lineage>
</organism>
<dbReference type="OrthoDB" id="9758182at2"/>
<evidence type="ECO:0000256" key="4">
    <source>
        <dbReference type="ARBA" id="ARBA00023014"/>
    </source>
</evidence>
<keyword evidence="3" id="KW-0408">Iron</keyword>
<keyword evidence="4" id="KW-0411">Iron-sulfur</keyword>
<dbReference type="GO" id="GO:0051537">
    <property type="term" value="F:2 iron, 2 sulfur cluster binding"/>
    <property type="evidence" value="ECO:0007669"/>
    <property type="project" value="UniProtKB-KW"/>
</dbReference>
<feature type="domain" description="Iron-binding zinc finger CDGSH type" evidence="5">
    <location>
        <begin position="9"/>
        <end position="46"/>
    </location>
</feature>
<dbReference type="InterPro" id="IPR042216">
    <property type="entry name" value="MitoNEET_CISD"/>
</dbReference>
<dbReference type="SMART" id="SM00704">
    <property type="entry name" value="ZnF_CDGSH"/>
    <property type="match status" value="2"/>
</dbReference>